<dbReference type="GeneID" id="77266681"/>
<dbReference type="Proteomes" id="UP000237472">
    <property type="component" value="Unassembled WGS sequence"/>
</dbReference>
<proteinExistence type="predicted"/>
<dbReference type="InterPro" id="IPR008995">
    <property type="entry name" value="Mo/tungstate-bd_C_term_dom"/>
</dbReference>
<evidence type="ECO:0000313" key="2">
    <source>
        <dbReference type="Proteomes" id="UP000237472"/>
    </source>
</evidence>
<sequence length="130" mass="14820">MNILKGYFSSLQNEGDILSVKIDVLGVEFSVLMLDFSSFDFGGELELIFKEHELCFANLGANLSVENCFEARICRIKKGHILWHIFFKFKHFELGSIVDAKKGEELDLKIGQNKLCFVKANDITLRKTNV</sequence>
<accession>A0A2G4QYM5</accession>
<dbReference type="OrthoDB" id="5360843at2"/>
<organism evidence="1 2">
    <name type="scientific">Campylobacter vulpis</name>
    <dbReference type="NCBI Taxonomy" id="1655500"/>
    <lineage>
        <taxon>Bacteria</taxon>
        <taxon>Pseudomonadati</taxon>
        <taxon>Campylobacterota</taxon>
        <taxon>Epsilonproteobacteria</taxon>
        <taxon>Campylobacterales</taxon>
        <taxon>Campylobacteraceae</taxon>
        <taxon>Campylobacter</taxon>
    </lineage>
</organism>
<dbReference type="SUPFAM" id="SSF50331">
    <property type="entry name" value="MOP-like"/>
    <property type="match status" value="1"/>
</dbReference>
<gene>
    <name evidence="1" type="ORF">AA994_08160</name>
</gene>
<dbReference type="AlphaFoldDB" id="A0A2G4QYM5"/>
<dbReference type="RefSeq" id="WP_099462779.1">
    <property type="nucleotide sequence ID" value="NZ_CP041617.1"/>
</dbReference>
<dbReference type="Gene3D" id="2.40.50.100">
    <property type="match status" value="1"/>
</dbReference>
<name>A0A2G4QYM5_9BACT</name>
<dbReference type="EMBL" id="LDWY01000095">
    <property type="protein sequence ID" value="PHY89423.1"/>
    <property type="molecule type" value="Genomic_DNA"/>
</dbReference>
<evidence type="ECO:0000313" key="1">
    <source>
        <dbReference type="EMBL" id="PHY89423.1"/>
    </source>
</evidence>
<protein>
    <submittedName>
        <fullName evidence="1">Transporter</fullName>
    </submittedName>
</protein>
<comment type="caution">
    <text evidence="1">The sequence shown here is derived from an EMBL/GenBank/DDBJ whole genome shotgun (WGS) entry which is preliminary data.</text>
</comment>
<reference evidence="2" key="1">
    <citation type="submission" date="2015-06" db="EMBL/GenBank/DDBJ databases">
        <authorList>
            <person name="Parisi A."/>
            <person name="Chiara M."/>
            <person name="Florio D."/>
            <person name="Miccolupo A."/>
            <person name="Manzari C."/>
            <person name="Mion D."/>
            <person name="Caruso M."/>
            <person name="D'erchia A.M."/>
            <person name="Zanoni R."/>
        </authorList>
    </citation>
    <scope>NUCLEOTIDE SEQUENCE [LARGE SCALE GENOMIC DNA]</scope>
    <source>
        <strain evidence="2">73/13</strain>
    </source>
</reference>